<dbReference type="PANTHER" id="PTHR43540:SF1">
    <property type="entry name" value="ISOCHORISMATASE HYDROLASE"/>
    <property type="match status" value="1"/>
</dbReference>
<name>A0A4Y4DTU2_GLUUR</name>
<dbReference type="InterPro" id="IPR000868">
    <property type="entry name" value="Isochorismatase-like_dom"/>
</dbReference>
<dbReference type="AlphaFoldDB" id="A0A4Y4DTU2"/>
<dbReference type="EMBL" id="BJNY01000013">
    <property type="protein sequence ID" value="GED06890.1"/>
    <property type="molecule type" value="Genomic_DNA"/>
</dbReference>
<evidence type="ECO:0000259" key="2">
    <source>
        <dbReference type="Pfam" id="PF00857"/>
    </source>
</evidence>
<dbReference type="Proteomes" id="UP000316612">
    <property type="component" value="Unassembled WGS sequence"/>
</dbReference>
<gene>
    <name evidence="3" type="ORF">AUR04nite_24220</name>
</gene>
<proteinExistence type="predicted"/>
<dbReference type="SUPFAM" id="SSF52499">
    <property type="entry name" value="Isochorismatase-like hydrolases"/>
    <property type="match status" value="1"/>
</dbReference>
<accession>A0A4Y4DTU2</accession>
<protein>
    <submittedName>
        <fullName evidence="3">Hydrolase</fullName>
    </submittedName>
</protein>
<reference evidence="3 4" key="1">
    <citation type="submission" date="2019-06" db="EMBL/GenBank/DDBJ databases">
        <title>Whole genome shotgun sequence of Glutamicibacter uratoxydans NBRC 15515.</title>
        <authorList>
            <person name="Hosoyama A."/>
            <person name="Uohara A."/>
            <person name="Ohji S."/>
            <person name="Ichikawa N."/>
        </authorList>
    </citation>
    <scope>NUCLEOTIDE SEQUENCE [LARGE SCALE GENOMIC DNA]</scope>
    <source>
        <strain evidence="3 4">NBRC 15515</strain>
    </source>
</reference>
<dbReference type="Gene3D" id="3.40.50.850">
    <property type="entry name" value="Isochorismatase-like"/>
    <property type="match status" value="1"/>
</dbReference>
<evidence type="ECO:0000313" key="3">
    <source>
        <dbReference type="EMBL" id="GED06890.1"/>
    </source>
</evidence>
<dbReference type="CDD" id="cd01014">
    <property type="entry name" value="nicotinamidase_related"/>
    <property type="match status" value="1"/>
</dbReference>
<organism evidence="3 4">
    <name type="scientific">Glutamicibacter uratoxydans</name>
    <name type="common">Arthrobacter uratoxydans</name>
    <dbReference type="NCBI Taxonomy" id="43667"/>
    <lineage>
        <taxon>Bacteria</taxon>
        <taxon>Bacillati</taxon>
        <taxon>Actinomycetota</taxon>
        <taxon>Actinomycetes</taxon>
        <taxon>Micrococcales</taxon>
        <taxon>Micrococcaceae</taxon>
        <taxon>Glutamicibacter</taxon>
    </lineage>
</organism>
<comment type="caution">
    <text evidence="3">The sequence shown here is derived from an EMBL/GenBank/DDBJ whole genome shotgun (WGS) entry which is preliminary data.</text>
</comment>
<dbReference type="InterPro" id="IPR036380">
    <property type="entry name" value="Isochorismatase-like_sf"/>
</dbReference>
<keyword evidence="1 3" id="KW-0378">Hydrolase</keyword>
<dbReference type="OrthoDB" id="9794942at2"/>
<dbReference type="InterPro" id="IPR050272">
    <property type="entry name" value="Isochorismatase-like_hydrls"/>
</dbReference>
<dbReference type="Pfam" id="PF00857">
    <property type="entry name" value="Isochorismatase"/>
    <property type="match status" value="1"/>
</dbReference>
<evidence type="ECO:0000313" key="4">
    <source>
        <dbReference type="Proteomes" id="UP000316612"/>
    </source>
</evidence>
<dbReference type="GO" id="GO:0016787">
    <property type="term" value="F:hydrolase activity"/>
    <property type="evidence" value="ECO:0007669"/>
    <property type="project" value="UniProtKB-KW"/>
</dbReference>
<feature type="domain" description="Isochorismatase-like" evidence="2">
    <location>
        <begin position="9"/>
        <end position="160"/>
    </location>
</feature>
<keyword evidence="4" id="KW-1185">Reference proteome</keyword>
<dbReference type="PANTHER" id="PTHR43540">
    <property type="entry name" value="PEROXYUREIDOACRYLATE/UREIDOACRYLATE AMIDOHYDROLASE-RELATED"/>
    <property type="match status" value="1"/>
</dbReference>
<evidence type="ECO:0000256" key="1">
    <source>
        <dbReference type="ARBA" id="ARBA00022801"/>
    </source>
</evidence>
<sequence length="201" mass="21824">MKPKSQRIALVVIDVQNTFDNHAYWGTRDNPSAEANIDLLVKHWTDIGQPIVMVTHTSSNPESSFYPEHQSAQLKPFLRGVVSAVHITKTVNSAFLGTPDLAQWLHMEEISELVICGIQTNMCVETTTRMAGNLGFSTKVALDACHTFDLLGPAGRRFSAEQLSAVTAANLYGGGFADIVQTQELLAAATEENLGGLPSLR</sequence>